<proteinExistence type="predicted"/>
<reference evidence="2 3" key="1">
    <citation type="journal article" date="2014" name="PLoS Genet.">
        <title>Phylogenetically driven sequencing of extremely halophilic archaea reveals strategies for static and dynamic osmo-response.</title>
        <authorList>
            <person name="Becker E.A."/>
            <person name="Seitzer P.M."/>
            <person name="Tritt A."/>
            <person name="Larsen D."/>
            <person name="Krusor M."/>
            <person name="Yao A.I."/>
            <person name="Wu D."/>
            <person name="Madern D."/>
            <person name="Eisen J.A."/>
            <person name="Darling A.E."/>
            <person name="Facciotti M.T."/>
        </authorList>
    </citation>
    <scope>NUCLEOTIDE SEQUENCE [LARGE SCALE GENOMIC DNA]</scope>
    <source>
        <strain evidence="3">ATCC 33500 / DSM 1411 / JCM 8866 / NBRC 14739 / NCIMB 2177 / R-4</strain>
    </source>
</reference>
<protein>
    <submittedName>
        <fullName evidence="2">Phage integrase</fullName>
    </submittedName>
</protein>
<accession>M0ISQ6</accession>
<sequence length="107" mass="12253">MQARPYPSKSGKRLWLSHAEQEKLLSLVEDEYPRRRIALDLALHGLRSDEVRNVKPRHFQPLDDNGKWRLTIPDGKTGTRDVPAELPRSRAGPYNLESDGTSRLPIN</sequence>
<dbReference type="InterPro" id="IPR011010">
    <property type="entry name" value="DNA_brk_join_enz"/>
</dbReference>
<dbReference type="Proteomes" id="UP000011603">
    <property type="component" value="Unassembled WGS sequence"/>
</dbReference>
<dbReference type="AlphaFoldDB" id="M0ISQ6"/>
<dbReference type="EMBL" id="AOLO01000012">
    <property type="protein sequence ID" value="ELZ99047.1"/>
    <property type="molecule type" value="Genomic_DNA"/>
</dbReference>
<dbReference type="GO" id="GO:0003677">
    <property type="term" value="F:DNA binding"/>
    <property type="evidence" value="ECO:0007669"/>
    <property type="project" value="InterPro"/>
</dbReference>
<dbReference type="RefSeq" id="WP_004059959.1">
    <property type="nucleotide sequence ID" value="NC_017941.2"/>
</dbReference>
<gene>
    <name evidence="2" type="ORF">C439_14349</name>
</gene>
<evidence type="ECO:0000313" key="2">
    <source>
        <dbReference type="EMBL" id="ELZ99047.1"/>
    </source>
</evidence>
<dbReference type="GeneID" id="40157598"/>
<comment type="caution">
    <text evidence="2">The sequence shown here is derived from an EMBL/GenBank/DDBJ whole genome shotgun (WGS) entry which is preliminary data.</text>
</comment>
<dbReference type="SUPFAM" id="SSF56349">
    <property type="entry name" value="DNA breaking-rejoining enzymes"/>
    <property type="match status" value="1"/>
</dbReference>
<name>M0ISQ6_HALMT</name>
<feature type="region of interest" description="Disordered" evidence="1">
    <location>
        <begin position="62"/>
        <end position="107"/>
    </location>
</feature>
<evidence type="ECO:0000313" key="3">
    <source>
        <dbReference type="Proteomes" id="UP000011603"/>
    </source>
</evidence>
<dbReference type="PATRIC" id="fig|523841.21.peg.2894"/>
<keyword evidence="3" id="KW-1185">Reference proteome</keyword>
<organism evidence="2 3">
    <name type="scientific">Haloferax mediterranei (strain ATCC 33500 / DSM 1411 / JCM 8866 / NBRC 14739 / NCIMB 2177 / R-4)</name>
    <name type="common">Halobacterium mediterranei</name>
    <dbReference type="NCBI Taxonomy" id="523841"/>
    <lineage>
        <taxon>Archaea</taxon>
        <taxon>Methanobacteriati</taxon>
        <taxon>Methanobacteriota</taxon>
        <taxon>Stenosarchaea group</taxon>
        <taxon>Halobacteria</taxon>
        <taxon>Halobacteriales</taxon>
        <taxon>Haloferacaceae</taxon>
        <taxon>Haloferax</taxon>
    </lineage>
</organism>
<evidence type="ECO:0000256" key="1">
    <source>
        <dbReference type="SAM" id="MobiDB-lite"/>
    </source>
</evidence>